<feature type="transmembrane region" description="Helical" evidence="3">
    <location>
        <begin position="372"/>
        <end position="390"/>
    </location>
</feature>
<dbReference type="Pfam" id="PF07690">
    <property type="entry name" value="MFS_1"/>
    <property type="match status" value="2"/>
</dbReference>
<evidence type="ECO:0000256" key="3">
    <source>
        <dbReference type="SAM" id="Phobius"/>
    </source>
</evidence>
<feature type="transmembrane region" description="Helical" evidence="3">
    <location>
        <begin position="58"/>
        <end position="79"/>
    </location>
</feature>
<dbReference type="InterPro" id="IPR050327">
    <property type="entry name" value="Proton-linked_MCT"/>
</dbReference>
<keyword evidence="3" id="KW-0812">Transmembrane</keyword>
<comment type="subcellular location">
    <subcellularLocation>
        <location evidence="1">Membrane</location>
        <topology evidence="1">Multi-pass membrane protein</topology>
    </subcellularLocation>
</comment>
<dbReference type="CDD" id="cd17352">
    <property type="entry name" value="MFS_MCT_SLC16"/>
    <property type="match status" value="1"/>
</dbReference>
<feature type="transmembrane region" description="Helical" evidence="3">
    <location>
        <begin position="235"/>
        <end position="260"/>
    </location>
</feature>
<comment type="caution">
    <text evidence="5">The sequence shown here is derived from an EMBL/GenBank/DDBJ whole genome shotgun (WGS) entry which is preliminary data.</text>
</comment>
<feature type="compositionally biased region" description="Low complexity" evidence="2">
    <location>
        <begin position="594"/>
        <end position="606"/>
    </location>
</feature>
<feature type="transmembrane region" description="Helical" evidence="3">
    <location>
        <begin position="436"/>
        <end position="458"/>
    </location>
</feature>
<accession>A0ABN8RCW0</accession>
<feature type="transmembrane region" description="Helical" evidence="3">
    <location>
        <begin position="176"/>
        <end position="194"/>
    </location>
</feature>
<dbReference type="InterPro" id="IPR011701">
    <property type="entry name" value="MFS"/>
</dbReference>
<feature type="transmembrane region" description="Helical" evidence="3">
    <location>
        <begin position="280"/>
        <end position="299"/>
    </location>
</feature>
<name>A0ABN8RCW0_9CNID</name>
<dbReference type="InterPro" id="IPR036259">
    <property type="entry name" value="MFS_trans_sf"/>
</dbReference>
<dbReference type="PANTHER" id="PTHR11360:SF251">
    <property type="entry name" value="MAJOR FACILITATOR SUPERFAMILY (MFS) PROFILE DOMAIN-CONTAINING PROTEIN"/>
    <property type="match status" value="1"/>
</dbReference>
<dbReference type="PANTHER" id="PTHR11360">
    <property type="entry name" value="MONOCARBOXYLATE TRANSPORTER"/>
    <property type="match status" value="1"/>
</dbReference>
<feature type="transmembrane region" description="Helical" evidence="3">
    <location>
        <begin position="337"/>
        <end position="360"/>
    </location>
</feature>
<dbReference type="PROSITE" id="PS50850">
    <property type="entry name" value="MFS"/>
    <property type="match status" value="1"/>
</dbReference>
<feature type="transmembrane region" description="Helical" evidence="3">
    <location>
        <begin position="556"/>
        <end position="574"/>
    </location>
</feature>
<protein>
    <recommendedName>
        <fullName evidence="4">Major facilitator superfamily (MFS) profile domain-containing protein</fullName>
    </recommendedName>
</protein>
<keyword evidence="6" id="KW-1185">Reference proteome</keyword>
<feature type="transmembrane region" description="Helical" evidence="3">
    <location>
        <begin position="145"/>
        <end position="164"/>
    </location>
</feature>
<evidence type="ECO:0000256" key="2">
    <source>
        <dbReference type="SAM" id="MobiDB-lite"/>
    </source>
</evidence>
<feature type="non-terminal residue" evidence="5">
    <location>
        <position position="949"/>
    </location>
</feature>
<dbReference type="Gene3D" id="1.20.1250.20">
    <property type="entry name" value="MFS general substrate transporter like domains"/>
    <property type="match status" value="2"/>
</dbReference>
<feature type="transmembrane region" description="Helical" evidence="3">
    <location>
        <begin position="783"/>
        <end position="804"/>
    </location>
</feature>
<feature type="transmembrane region" description="Helical" evidence="3">
    <location>
        <begin position="718"/>
        <end position="740"/>
    </location>
</feature>
<feature type="transmembrane region" description="Helical" evidence="3">
    <location>
        <begin position="525"/>
        <end position="544"/>
    </location>
</feature>
<feature type="transmembrane region" description="Helical" evidence="3">
    <location>
        <begin position="692"/>
        <end position="712"/>
    </location>
</feature>
<dbReference type="InterPro" id="IPR020846">
    <property type="entry name" value="MFS_dom"/>
</dbReference>
<feature type="transmembrane region" description="Helical" evidence="3">
    <location>
        <begin position="86"/>
        <end position="105"/>
    </location>
</feature>
<feature type="transmembrane region" description="Helical" evidence="3">
    <location>
        <begin position="20"/>
        <end position="46"/>
    </location>
</feature>
<organism evidence="5 6">
    <name type="scientific">Porites lobata</name>
    <dbReference type="NCBI Taxonomy" id="104759"/>
    <lineage>
        <taxon>Eukaryota</taxon>
        <taxon>Metazoa</taxon>
        <taxon>Cnidaria</taxon>
        <taxon>Anthozoa</taxon>
        <taxon>Hexacorallia</taxon>
        <taxon>Scleractinia</taxon>
        <taxon>Fungiina</taxon>
        <taxon>Poritidae</taxon>
        <taxon>Porites</taxon>
    </lineage>
</organism>
<evidence type="ECO:0000313" key="6">
    <source>
        <dbReference type="Proteomes" id="UP001159405"/>
    </source>
</evidence>
<feature type="transmembrane region" description="Helical" evidence="3">
    <location>
        <begin position="752"/>
        <end position="771"/>
    </location>
</feature>
<proteinExistence type="predicted"/>
<feature type="transmembrane region" description="Helical" evidence="3">
    <location>
        <begin position="499"/>
        <end position="518"/>
    </location>
</feature>
<keyword evidence="3" id="KW-1133">Transmembrane helix</keyword>
<dbReference type="Gene3D" id="1.20.1720.10">
    <property type="entry name" value="Multidrug resistance protein D"/>
    <property type="match status" value="1"/>
</dbReference>
<dbReference type="SUPFAM" id="SSF103473">
    <property type="entry name" value="MFS general substrate transporter"/>
    <property type="match status" value="2"/>
</dbReference>
<feature type="region of interest" description="Disordered" evidence="2">
    <location>
        <begin position="200"/>
        <end position="223"/>
    </location>
</feature>
<dbReference type="EMBL" id="CALNXK010000197">
    <property type="protein sequence ID" value="CAH3175130.1"/>
    <property type="molecule type" value="Genomic_DNA"/>
</dbReference>
<feature type="transmembrane region" description="Helical" evidence="3">
    <location>
        <begin position="117"/>
        <end position="138"/>
    </location>
</feature>
<feature type="domain" description="Major facilitator superfamily (MFS) profile" evidence="4">
    <location>
        <begin position="384"/>
        <end position="807"/>
    </location>
</feature>
<feature type="transmembrane region" description="Helical" evidence="3">
    <location>
        <begin position="470"/>
        <end position="493"/>
    </location>
</feature>
<evidence type="ECO:0000259" key="4">
    <source>
        <dbReference type="PROSITE" id="PS50850"/>
    </source>
</evidence>
<gene>
    <name evidence="5" type="ORF">PLOB_00015678</name>
</gene>
<feature type="region of interest" description="Disordered" evidence="2">
    <location>
        <begin position="580"/>
        <end position="608"/>
    </location>
</feature>
<feature type="transmembrane region" description="Helical" evidence="3">
    <location>
        <begin position="311"/>
        <end position="331"/>
    </location>
</feature>
<reference evidence="5 6" key="1">
    <citation type="submission" date="2022-05" db="EMBL/GenBank/DDBJ databases">
        <authorList>
            <consortium name="Genoscope - CEA"/>
            <person name="William W."/>
        </authorList>
    </citation>
    <scope>NUCLEOTIDE SEQUENCE [LARGE SCALE GENOMIC DNA]</scope>
</reference>
<evidence type="ECO:0000256" key="1">
    <source>
        <dbReference type="ARBA" id="ARBA00004141"/>
    </source>
</evidence>
<evidence type="ECO:0000313" key="5">
    <source>
        <dbReference type="EMBL" id="CAH3175130.1"/>
    </source>
</evidence>
<keyword evidence="3" id="KW-0472">Membrane</keyword>
<sequence length="949" mass="103162">MLKFCWSQTPHYQDGPWSWLVCFAATMSWMAAVGFVFSFGVFFPVFMEHFNEDRERTAWVGSLSIALVFFTGPVSGILVNKLGCRITNILGGLICAASLAIASMSERLVTLYLSYSSFFGIGVSFVFNAGLVIVSNYFSRQRSLALGFVSAGQGLGVLAQGPLLQTIIDKYDWKTTYRIMAGVIFAICLLGITFDPNVKSNEEEKNTDPGGPEQSTLSPDDAKVNLRKRRRRRTFVDLSVWKVPTFVALTLSSSIAQFGHFVPQIHLVRFCEDLGITADMASKLYIYYGLSSAIARVLAGRLCDIRGINPVYLYQSAEFVVGLSTILVTLANDYTAMIAFVVIYGFCDGTFITTLNIILLTSVDSSKRAAALGWNMQFTTIFMASGPPLAGRMVTGLGSSVLLPQCLGWLQWALSSVLGFSFQSSWNSLEKIENALVAWVGSLSIAIVFFIGPVSGFVVRKFGCRLTSLLGGLICASSLAFASLSSSLLALYLSYSLPFGIGTSFIFNGSLVIVSNYFEKRRSLALGFTTAGLGLGVLVQGPLLQQLIDKYGWITTYRIMSGVLFGVCLLGLTYDPNVNPEGERDTQENVDQLSSSANNSNNIQSNPRKSRIGKIIPDVSVWKVPAFVAITLSSGVAQFGHYVPQIHLVQFCGDLGITADKASRLYVYYGLTSAIARIPVGRICDVRGMNPFYLYQSAEFVVGLSTILVTLASDYTTLIVFTVIYGLCDGVFITTLNIILMSSVEGTKRPAALGWQMQVASIFLASGPPVAGLMADKLGSYDGAFYMAGSVVIFAAGIPFLLLFTKRRTADRRLAVEGGLQQCLENTAANLEAKEGASESSSYDVNKSAVIKRSPIINKSKLSCTKANGKGGLSRKYSSSGDCRAYALNLQDSLPQASQLASNGFVNKSFTMSDEVISREIEILKLEKDLQAEIDVRVPQFAREDEKET</sequence>
<dbReference type="Proteomes" id="UP001159405">
    <property type="component" value="Unassembled WGS sequence"/>
</dbReference>